<dbReference type="EMBL" id="CAUYUJ010016655">
    <property type="protein sequence ID" value="CAK0867535.1"/>
    <property type="molecule type" value="Genomic_DNA"/>
</dbReference>
<evidence type="ECO:0000313" key="2">
    <source>
        <dbReference type="EMBL" id="CAK0867535.1"/>
    </source>
</evidence>
<name>A0ABN9V3Y1_9DINO</name>
<reference evidence="2" key="1">
    <citation type="submission" date="2023-10" db="EMBL/GenBank/DDBJ databases">
        <authorList>
            <person name="Chen Y."/>
            <person name="Shah S."/>
            <person name="Dougan E. K."/>
            <person name="Thang M."/>
            <person name="Chan C."/>
        </authorList>
    </citation>
    <scope>NUCLEOTIDE SEQUENCE [LARGE SCALE GENOMIC DNA]</scope>
</reference>
<keyword evidence="3" id="KW-1185">Reference proteome</keyword>
<proteinExistence type="predicted"/>
<sequence length="305" mass="33523">MCEIRIVALRAWRFFGAGARRARLRSTLESVLGLERLPALLGRVERLEARVADAEARTAAALEGLRRDVGALRAPARVGAAPAEAAAAERDAAGAGGRAEAGGAGVLEPSEVLAALARHGVRDIYADVFGDWGGSWSPWEERGWMYEDGYHFNLQGQASVRRHFQKWLREEEERAGRFDVLVSDSVFLTHDPSCPSGRVEQDKAEMMEMGFSSVHMRCGVGFVRNRGFAQMIEEALRSGELVIARGARVLLITSGNDLWCCPYTQPLYSEGWLAAHIRWVRDVLEPVTPHVVMASLIRQTQGLAG</sequence>
<keyword evidence="1" id="KW-0175">Coiled coil</keyword>
<dbReference type="Proteomes" id="UP001189429">
    <property type="component" value="Unassembled WGS sequence"/>
</dbReference>
<evidence type="ECO:0000313" key="3">
    <source>
        <dbReference type="Proteomes" id="UP001189429"/>
    </source>
</evidence>
<organism evidence="2 3">
    <name type="scientific">Prorocentrum cordatum</name>
    <dbReference type="NCBI Taxonomy" id="2364126"/>
    <lineage>
        <taxon>Eukaryota</taxon>
        <taxon>Sar</taxon>
        <taxon>Alveolata</taxon>
        <taxon>Dinophyceae</taxon>
        <taxon>Prorocentrales</taxon>
        <taxon>Prorocentraceae</taxon>
        <taxon>Prorocentrum</taxon>
    </lineage>
</organism>
<evidence type="ECO:0000256" key="1">
    <source>
        <dbReference type="SAM" id="Coils"/>
    </source>
</evidence>
<comment type="caution">
    <text evidence="2">The sequence shown here is derived from an EMBL/GenBank/DDBJ whole genome shotgun (WGS) entry which is preliminary data.</text>
</comment>
<protein>
    <submittedName>
        <fullName evidence="2">Uncharacterized protein</fullName>
    </submittedName>
</protein>
<accession>A0ABN9V3Y1</accession>
<gene>
    <name evidence="2" type="ORF">PCOR1329_LOCUS54457</name>
</gene>
<feature type="coiled-coil region" evidence="1">
    <location>
        <begin position="37"/>
        <end position="64"/>
    </location>
</feature>